<dbReference type="InterPro" id="IPR002502">
    <property type="entry name" value="Amidase_domain"/>
</dbReference>
<keyword evidence="4" id="KW-0961">Cell wall biogenesis/degradation</keyword>
<dbReference type="GO" id="GO:0008745">
    <property type="term" value="F:N-acetylmuramoyl-L-alanine amidase activity"/>
    <property type="evidence" value="ECO:0007669"/>
    <property type="project" value="UniProtKB-EC"/>
</dbReference>
<dbReference type="KEGG" id="ccam:M5D45_14265"/>
<dbReference type="SUPFAM" id="SSF55846">
    <property type="entry name" value="N-acetylmuramoyl-L-alanine amidase-like"/>
    <property type="match status" value="1"/>
</dbReference>
<dbReference type="GO" id="GO:0071555">
    <property type="term" value="P:cell wall organization"/>
    <property type="evidence" value="ECO:0007669"/>
    <property type="project" value="UniProtKB-KW"/>
</dbReference>
<reference evidence="6" key="1">
    <citation type="journal article" date="2022" name="Microbiol. Resour. Announc.">
        <title>Genome Sequence of Cupriavidus campinensis Strain G5, a Member of a Bacterial Consortium Capable of Polyethylene Degradation.</title>
        <authorList>
            <person name="Schneider B."/>
            <person name="Pfeiffer F."/>
            <person name="Dyall-Smith M."/>
            <person name="Kunte H.J."/>
        </authorList>
    </citation>
    <scope>NUCLEOTIDE SEQUENCE</scope>
    <source>
        <strain evidence="6">G5</strain>
    </source>
</reference>
<protein>
    <recommendedName>
        <fullName evidence="2">N-acetylmuramoyl-L-alanine amidase</fullName>
        <ecNumber evidence="2">3.5.1.28</ecNumber>
    </recommendedName>
</protein>
<dbReference type="EC" id="3.5.1.28" evidence="2"/>
<gene>
    <name evidence="6" type="ORF">M5D45_14265</name>
</gene>
<dbReference type="Pfam" id="PF01510">
    <property type="entry name" value="Amidase_2"/>
    <property type="match status" value="1"/>
</dbReference>
<keyword evidence="3" id="KW-0378">Hydrolase</keyword>
<dbReference type="GO" id="GO:0009254">
    <property type="term" value="P:peptidoglycan turnover"/>
    <property type="evidence" value="ECO:0007669"/>
    <property type="project" value="TreeGrafter"/>
</dbReference>
<evidence type="ECO:0000256" key="2">
    <source>
        <dbReference type="ARBA" id="ARBA00011901"/>
    </source>
</evidence>
<evidence type="ECO:0000313" key="7">
    <source>
        <dbReference type="Proteomes" id="UP001056132"/>
    </source>
</evidence>
<evidence type="ECO:0000256" key="4">
    <source>
        <dbReference type="ARBA" id="ARBA00023316"/>
    </source>
</evidence>
<evidence type="ECO:0000259" key="5">
    <source>
        <dbReference type="Pfam" id="PF01510"/>
    </source>
</evidence>
<dbReference type="RefSeq" id="WP_250024788.1">
    <property type="nucleotide sequence ID" value="NZ_CP097330.1"/>
</dbReference>
<evidence type="ECO:0000313" key="6">
    <source>
        <dbReference type="EMBL" id="URF03667.1"/>
    </source>
</evidence>
<evidence type="ECO:0000256" key="3">
    <source>
        <dbReference type="ARBA" id="ARBA00022801"/>
    </source>
</evidence>
<dbReference type="PANTHER" id="PTHR30417:SF1">
    <property type="entry name" value="N-ACETYLMURAMOYL-L-ALANINE AMIDASE AMID"/>
    <property type="match status" value="1"/>
</dbReference>
<reference evidence="6" key="2">
    <citation type="submission" date="2022-05" db="EMBL/GenBank/DDBJ databases">
        <authorList>
            <person name="Kunte H.-J."/>
        </authorList>
    </citation>
    <scope>NUCLEOTIDE SEQUENCE</scope>
    <source>
        <strain evidence="6">G5</strain>
    </source>
</reference>
<dbReference type="Gene3D" id="3.40.80.10">
    <property type="entry name" value="Peptidoglycan recognition protein-like"/>
    <property type="match status" value="1"/>
</dbReference>
<organism evidence="6 7">
    <name type="scientific">Cupriavidus campinensis</name>
    <dbReference type="NCBI Taxonomy" id="151783"/>
    <lineage>
        <taxon>Bacteria</taxon>
        <taxon>Pseudomonadati</taxon>
        <taxon>Pseudomonadota</taxon>
        <taxon>Betaproteobacteria</taxon>
        <taxon>Burkholderiales</taxon>
        <taxon>Burkholderiaceae</taxon>
        <taxon>Cupriavidus</taxon>
    </lineage>
</organism>
<proteinExistence type="predicted"/>
<accession>A0AAE9I0D7</accession>
<evidence type="ECO:0000256" key="1">
    <source>
        <dbReference type="ARBA" id="ARBA00001561"/>
    </source>
</evidence>
<dbReference type="GO" id="GO:0009253">
    <property type="term" value="P:peptidoglycan catabolic process"/>
    <property type="evidence" value="ECO:0007669"/>
    <property type="project" value="InterPro"/>
</dbReference>
<feature type="domain" description="N-acetylmuramoyl-L-alanine amidase" evidence="5">
    <location>
        <begin position="30"/>
        <end position="182"/>
    </location>
</feature>
<dbReference type="InterPro" id="IPR036505">
    <property type="entry name" value="Amidase/PGRP_sf"/>
</dbReference>
<comment type="catalytic activity">
    <reaction evidence="1">
        <text>Hydrolyzes the link between N-acetylmuramoyl residues and L-amino acid residues in certain cell-wall glycopeptides.</text>
        <dbReference type="EC" id="3.5.1.28"/>
    </reaction>
</comment>
<name>A0AAE9I0D7_9BURK</name>
<dbReference type="InterPro" id="IPR051206">
    <property type="entry name" value="NAMLAA_amidase_2"/>
</dbReference>
<dbReference type="Proteomes" id="UP001056132">
    <property type="component" value="Chromosome 1"/>
</dbReference>
<dbReference type="PANTHER" id="PTHR30417">
    <property type="entry name" value="N-ACETYLMURAMOYL-L-ALANINE AMIDASE AMID"/>
    <property type="match status" value="1"/>
</dbReference>
<dbReference type="EMBL" id="CP097330">
    <property type="protein sequence ID" value="URF03667.1"/>
    <property type="molecule type" value="Genomic_DNA"/>
</dbReference>
<dbReference type="AlphaFoldDB" id="A0AAE9I0D7"/>
<dbReference type="CDD" id="cd06583">
    <property type="entry name" value="PGRP"/>
    <property type="match status" value="1"/>
</dbReference>
<sequence length="197" mass="22041">MLLVSKAGIVDAERIKVKIFPGLERTPMLKVNGIVVHQTNSSTSGSTFAHYQSAGAHGAHFLIDKDGTIYQTASVYKRTNHVGWLKSRCLETRKCAPAEFRDAQKIKGIKKLSAHEYKKEPLVRYPGNNDSIGIEIVGREIGKVEGYETVNEAQNGSLRWLVRALVETLGVSMREVHRHPEISYKKPSEARSAKWQD</sequence>